<dbReference type="OrthoDB" id="9841074at2"/>
<evidence type="ECO:0000313" key="2">
    <source>
        <dbReference type="Proteomes" id="UP000202485"/>
    </source>
</evidence>
<name>A0A238K0M4_9RHOB</name>
<dbReference type="RefSeq" id="WP_141138475.1">
    <property type="nucleotide sequence ID" value="NZ_FXYG01000001.1"/>
</dbReference>
<sequence>MSDYVPTSVSIPRDLADELAEIAEKIDEPLAVIYRQIVRVGIARGWDAKRLGLDNSRESGERRIVRVALSEGMKGEADALAEDHAFGRWFKEVAKQVVALHHWGDRGVWSLLQ</sequence>
<protein>
    <submittedName>
        <fullName evidence="1">Uncharacterized protein</fullName>
    </submittedName>
</protein>
<accession>A0A238K0M4</accession>
<reference evidence="2" key="1">
    <citation type="submission" date="2017-05" db="EMBL/GenBank/DDBJ databases">
        <authorList>
            <person name="Rodrigo-Torres L."/>
            <person name="Arahal R. D."/>
            <person name="Lucena T."/>
        </authorList>
    </citation>
    <scope>NUCLEOTIDE SEQUENCE [LARGE SCALE GENOMIC DNA]</scope>
    <source>
        <strain evidence="2">CECT 8715</strain>
    </source>
</reference>
<dbReference type="EMBL" id="FXYG01000001">
    <property type="protein sequence ID" value="SMX36461.1"/>
    <property type="molecule type" value="Genomic_DNA"/>
</dbReference>
<evidence type="ECO:0000313" key="1">
    <source>
        <dbReference type="EMBL" id="SMX36461.1"/>
    </source>
</evidence>
<proteinExistence type="predicted"/>
<dbReference type="Proteomes" id="UP000202485">
    <property type="component" value="Unassembled WGS sequence"/>
</dbReference>
<dbReference type="AlphaFoldDB" id="A0A238K0M4"/>
<gene>
    <name evidence="1" type="ORF">RUA8715_01407</name>
</gene>
<keyword evidence="2" id="KW-1185">Reference proteome</keyword>
<organism evidence="1 2">
    <name type="scientific">Ruegeria arenilitoris</name>
    <dbReference type="NCBI Taxonomy" id="1173585"/>
    <lineage>
        <taxon>Bacteria</taxon>
        <taxon>Pseudomonadati</taxon>
        <taxon>Pseudomonadota</taxon>
        <taxon>Alphaproteobacteria</taxon>
        <taxon>Rhodobacterales</taxon>
        <taxon>Roseobacteraceae</taxon>
        <taxon>Ruegeria</taxon>
    </lineage>
</organism>